<dbReference type="Proteomes" id="UP000235145">
    <property type="component" value="Unassembled WGS sequence"/>
</dbReference>
<protein>
    <submittedName>
        <fullName evidence="1">Uncharacterized protein</fullName>
    </submittedName>
</protein>
<reference evidence="1 2" key="1">
    <citation type="journal article" date="2017" name="Nat. Commun.">
        <title>Genome assembly with in vitro proximity ligation data and whole-genome triplication in lettuce.</title>
        <authorList>
            <person name="Reyes-Chin-Wo S."/>
            <person name="Wang Z."/>
            <person name="Yang X."/>
            <person name="Kozik A."/>
            <person name="Arikit S."/>
            <person name="Song C."/>
            <person name="Xia L."/>
            <person name="Froenicke L."/>
            <person name="Lavelle D.O."/>
            <person name="Truco M.J."/>
            <person name="Xia R."/>
            <person name="Zhu S."/>
            <person name="Xu C."/>
            <person name="Xu H."/>
            <person name="Xu X."/>
            <person name="Cox K."/>
            <person name="Korf I."/>
            <person name="Meyers B.C."/>
            <person name="Michelmore R.W."/>
        </authorList>
    </citation>
    <scope>NUCLEOTIDE SEQUENCE [LARGE SCALE GENOMIC DNA]</scope>
    <source>
        <strain evidence="2">cv. Salinas</strain>
        <tissue evidence="1">Seedlings</tissue>
    </source>
</reference>
<sequence length="193" mass="22437">MSIYKCLRGRVDNVHIFFMKLYRDTYLRHPTKSDVEQLYVAHQVKHGFSGMLGSIDYTHWEWANCPNVWRGQFMQGDHGVPTVILEAVVSQYLWFWHAFFGMVGSSNDLNVLQASPLFNNILQGKAPDMSYVLNGNEYKYEYYLADGIYLEHATFVKSYSFSTDEKRKLFKLAQESARKDMEQAYGALNKSDI</sequence>
<accession>A0A9R1UJR2</accession>
<dbReference type="PANTHER" id="PTHR47150:SF4">
    <property type="entry name" value="HARBINGER TRANSPOSASE-DERIVED PROTEIN-RELATED"/>
    <property type="match status" value="1"/>
</dbReference>
<evidence type="ECO:0000313" key="1">
    <source>
        <dbReference type="EMBL" id="KAJ0188737.1"/>
    </source>
</evidence>
<evidence type="ECO:0000313" key="2">
    <source>
        <dbReference type="Proteomes" id="UP000235145"/>
    </source>
</evidence>
<organism evidence="1 2">
    <name type="scientific">Lactuca sativa</name>
    <name type="common">Garden lettuce</name>
    <dbReference type="NCBI Taxonomy" id="4236"/>
    <lineage>
        <taxon>Eukaryota</taxon>
        <taxon>Viridiplantae</taxon>
        <taxon>Streptophyta</taxon>
        <taxon>Embryophyta</taxon>
        <taxon>Tracheophyta</taxon>
        <taxon>Spermatophyta</taxon>
        <taxon>Magnoliopsida</taxon>
        <taxon>eudicotyledons</taxon>
        <taxon>Gunneridae</taxon>
        <taxon>Pentapetalae</taxon>
        <taxon>asterids</taxon>
        <taxon>campanulids</taxon>
        <taxon>Asterales</taxon>
        <taxon>Asteraceae</taxon>
        <taxon>Cichorioideae</taxon>
        <taxon>Cichorieae</taxon>
        <taxon>Lactucinae</taxon>
        <taxon>Lactuca</taxon>
    </lineage>
</organism>
<name>A0A9R1UJR2_LACSA</name>
<dbReference type="Pfam" id="PF04827">
    <property type="entry name" value="Plant_tran"/>
    <property type="match status" value="1"/>
</dbReference>
<comment type="caution">
    <text evidence="1">The sequence shown here is derived from an EMBL/GenBank/DDBJ whole genome shotgun (WGS) entry which is preliminary data.</text>
</comment>
<dbReference type="InterPro" id="IPR006912">
    <property type="entry name" value="Harbinger_derived_prot"/>
</dbReference>
<dbReference type="AlphaFoldDB" id="A0A9R1UJR2"/>
<keyword evidence="2" id="KW-1185">Reference proteome</keyword>
<dbReference type="EMBL" id="NBSK02000009">
    <property type="protein sequence ID" value="KAJ0188737.1"/>
    <property type="molecule type" value="Genomic_DNA"/>
</dbReference>
<dbReference type="PANTHER" id="PTHR47150">
    <property type="entry name" value="OS12G0169200 PROTEIN"/>
    <property type="match status" value="1"/>
</dbReference>
<proteinExistence type="predicted"/>
<gene>
    <name evidence="1" type="ORF">LSAT_V11C900483810</name>
</gene>